<comment type="caution">
    <text evidence="3">The sequence shown here is derived from an EMBL/GenBank/DDBJ whole genome shotgun (WGS) entry which is preliminary data.</text>
</comment>
<dbReference type="EMBL" id="ACFW01000043">
    <property type="protein sequence ID" value="EER25290.1"/>
    <property type="molecule type" value="Genomic_DNA"/>
</dbReference>
<feature type="transmembrane region" description="Helical" evidence="2">
    <location>
        <begin position="209"/>
        <end position="228"/>
    </location>
</feature>
<feature type="compositionally biased region" description="Polar residues" evidence="1">
    <location>
        <begin position="660"/>
        <end position="673"/>
    </location>
</feature>
<accession>C5PDX9</accession>
<keyword evidence="2" id="KW-0472">Membrane</keyword>
<feature type="region of interest" description="Disordered" evidence="1">
    <location>
        <begin position="537"/>
        <end position="569"/>
    </location>
</feature>
<evidence type="ECO:0000256" key="2">
    <source>
        <dbReference type="SAM" id="Phobius"/>
    </source>
</evidence>
<feature type="region of interest" description="Disordered" evidence="1">
    <location>
        <begin position="660"/>
        <end position="682"/>
    </location>
</feature>
<dbReference type="Proteomes" id="UP000009084">
    <property type="component" value="Unassembled WGS sequence"/>
</dbReference>
<dbReference type="KEGG" id="cpw:9692906"/>
<reference evidence="3 4" key="1">
    <citation type="journal article" date="2009" name="Genome Res.">
        <title>Comparative genomic analyses of the human fungal pathogens Coccidioides and their relatives.</title>
        <authorList>
            <person name="Sharpton T.J."/>
            <person name="Stajich J.E."/>
            <person name="Rounsley S.D."/>
            <person name="Gardner M.J."/>
            <person name="Wortman J.R."/>
            <person name="Jordar V.S."/>
            <person name="Maiti R."/>
            <person name="Kodira C.D."/>
            <person name="Neafsey D.E."/>
            <person name="Zeng Q."/>
            <person name="Hung C.-Y."/>
            <person name="McMahan C."/>
            <person name="Muszewska A."/>
            <person name="Grynberg M."/>
            <person name="Mandel M.A."/>
            <person name="Kellner E.M."/>
            <person name="Barker B.M."/>
            <person name="Galgiani J.N."/>
            <person name="Orbach M.J."/>
            <person name="Kirkland T.N."/>
            <person name="Cole G.T."/>
            <person name="Henn M.R."/>
            <person name="Birren B.W."/>
            <person name="Taylor J.W."/>
        </authorList>
    </citation>
    <scope>NUCLEOTIDE SEQUENCE [LARGE SCALE GENOMIC DNA]</scope>
    <source>
        <strain evidence="4">C735</strain>
    </source>
</reference>
<evidence type="ECO:0000256" key="1">
    <source>
        <dbReference type="SAM" id="MobiDB-lite"/>
    </source>
</evidence>
<keyword evidence="2" id="KW-1133">Transmembrane helix</keyword>
<dbReference type="AlphaFoldDB" id="C5PDX9"/>
<evidence type="ECO:0000313" key="4">
    <source>
        <dbReference type="Proteomes" id="UP000009084"/>
    </source>
</evidence>
<proteinExistence type="predicted"/>
<dbReference type="OrthoDB" id="5383784at2759"/>
<protein>
    <submittedName>
        <fullName evidence="3">Uncharacterized protein</fullName>
    </submittedName>
</protein>
<feature type="compositionally biased region" description="Polar residues" evidence="1">
    <location>
        <begin position="538"/>
        <end position="566"/>
    </location>
</feature>
<feature type="region of interest" description="Disordered" evidence="1">
    <location>
        <begin position="14"/>
        <end position="67"/>
    </location>
</feature>
<feature type="region of interest" description="Disordered" evidence="1">
    <location>
        <begin position="395"/>
        <end position="448"/>
    </location>
</feature>
<evidence type="ECO:0000313" key="3">
    <source>
        <dbReference type="EMBL" id="EER25290.1"/>
    </source>
</evidence>
<feature type="compositionally biased region" description="Basic and acidic residues" evidence="1">
    <location>
        <begin position="37"/>
        <end position="56"/>
    </location>
</feature>
<keyword evidence="2" id="KW-0812">Transmembrane</keyword>
<dbReference type="VEuPathDB" id="FungiDB:CPC735_018940"/>
<name>C5PDX9_COCP7</name>
<dbReference type="HOGENOM" id="CLU_370030_0_0_1"/>
<feature type="compositionally biased region" description="Basic and acidic residues" evidence="1">
    <location>
        <begin position="439"/>
        <end position="448"/>
    </location>
</feature>
<feature type="region of interest" description="Disordered" evidence="1">
    <location>
        <begin position="483"/>
        <end position="515"/>
    </location>
</feature>
<dbReference type="RefSeq" id="XP_003067435.1">
    <property type="nucleotide sequence ID" value="XM_003067389.1"/>
</dbReference>
<feature type="compositionally biased region" description="Basic and acidic residues" evidence="1">
    <location>
        <begin position="395"/>
        <end position="405"/>
    </location>
</feature>
<gene>
    <name evidence="3" type="ORF">CPC735_018940</name>
</gene>
<feature type="compositionally biased region" description="Polar residues" evidence="1">
    <location>
        <begin position="483"/>
        <end position="501"/>
    </location>
</feature>
<sequence length="822" mass="91304">MGRRGYLTVLALGRSPYDLPEAPPDGHRSAASPLRSTHPEDYVQRYDSRGHPRNPESKASAKQHRRAKNDILSTMGIVVSGKNKKPATAKERENAALLEKENRYGISIGTLDQIFTFIASWWTSSLSSRIQTFKYYNQATLTQIMSFEQRRGSLVGCYYSGMPAWVCSFALVFCRANYLDSSLEWTHAKVASLVQSKRLRCIIRGCFKAAKFGVSFIILGIVGQTYMFSMLQTLQLIPTFAIPSLRSFLPFGEYSLLQLPPLPRITSVREVGGFLAHLVFSPYILASLLPSIRSVLETRIYYLLRRRLQQTDQPDKLSIHVAAECGLIDWIMPRLGKRSGEEIKRSQLSLTEDIIYEMAIFKKYIMSLFDWRNGSKPDSERSGLDEDRVESLHRRVEQLRRDSSVERAPPSRRRRTPTRGQPQREPEDQTRANTDTEESEPHRILMDEDQRFAQSPLQMREDYFPEIYGTDPAVGTPVIEVATSQDSEPPQTPHSRANTLFSRPPSPDTSPLTSPRVRASLVHQNSEVITMQLELLQGPSNSDPQHQTNLDNGDIDNVSSQNSQDQLQDRPIQDSVADLATDGVSSELVDALWPSDGRHRHPVTTRFHEELDTSMSSEAIPTAGAEIVEPIPAVIAAQSSTLTGPGFEIPGPQLAQDQVQSTGDIQASHSQPLASRPRHMTANSRPVDRRFTVLSEYPADSLSLHLAALLTSILLYPLESIALRGLAFSYLSSRAPLSIISLTSPSSTDTIAGLGLRSGLVMNGIHSLGSWFGGGSSANRISYAGKLALVMGFEAISRATVWGVGTVWAISQGKKRFGWGQL</sequence>
<organism evidence="3 4">
    <name type="scientific">Coccidioides posadasii (strain C735)</name>
    <name type="common">Valley fever fungus</name>
    <dbReference type="NCBI Taxonomy" id="222929"/>
    <lineage>
        <taxon>Eukaryota</taxon>
        <taxon>Fungi</taxon>
        <taxon>Dikarya</taxon>
        <taxon>Ascomycota</taxon>
        <taxon>Pezizomycotina</taxon>
        <taxon>Eurotiomycetes</taxon>
        <taxon>Eurotiomycetidae</taxon>
        <taxon>Onygenales</taxon>
        <taxon>Onygenaceae</taxon>
        <taxon>Coccidioides</taxon>
    </lineage>
</organism>